<dbReference type="Gene3D" id="3.60.21.10">
    <property type="match status" value="1"/>
</dbReference>
<dbReference type="SUPFAM" id="SSF56300">
    <property type="entry name" value="Metallo-dependent phosphatases"/>
    <property type="match status" value="1"/>
</dbReference>
<evidence type="ECO:0000313" key="3">
    <source>
        <dbReference type="EMBL" id="SCY63946.1"/>
    </source>
</evidence>
<dbReference type="GO" id="GO:0016791">
    <property type="term" value="F:phosphatase activity"/>
    <property type="evidence" value="ECO:0007669"/>
    <property type="project" value="TreeGrafter"/>
</dbReference>
<dbReference type="PIRSF" id="PIRSF000883">
    <property type="entry name" value="Pesterase_MJ0912"/>
    <property type="match status" value="1"/>
</dbReference>
<feature type="domain" description="Calcineurin-like phosphoesterase" evidence="2">
    <location>
        <begin position="3"/>
        <end position="183"/>
    </location>
</feature>
<dbReference type="InterPro" id="IPR024654">
    <property type="entry name" value="Calcineurin-like_PHP_lpxH"/>
</dbReference>
<dbReference type="AlphaFoldDB" id="A0A1G5HJJ1"/>
<gene>
    <name evidence="3" type="ORF">SAMN05216233_11497</name>
</gene>
<dbReference type="InterPro" id="IPR050126">
    <property type="entry name" value="Ap4A_hydrolase"/>
</dbReference>
<dbReference type="PANTHER" id="PTHR42850:SF2">
    <property type="entry name" value="BLL5683 PROTEIN"/>
    <property type="match status" value="1"/>
</dbReference>
<dbReference type="GO" id="GO:0005737">
    <property type="term" value="C:cytoplasm"/>
    <property type="evidence" value="ECO:0007669"/>
    <property type="project" value="TreeGrafter"/>
</dbReference>
<dbReference type="InterPro" id="IPR029052">
    <property type="entry name" value="Metallo-depent_PP-like"/>
</dbReference>
<dbReference type="Pfam" id="PF12850">
    <property type="entry name" value="Metallophos_2"/>
    <property type="match status" value="1"/>
</dbReference>
<accession>A0A1G5HJJ1</accession>
<dbReference type="PANTHER" id="PTHR42850">
    <property type="entry name" value="METALLOPHOSPHOESTERASE"/>
    <property type="match status" value="1"/>
</dbReference>
<dbReference type="Proteomes" id="UP000198870">
    <property type="component" value="Unassembled WGS sequence"/>
</dbReference>
<evidence type="ECO:0000313" key="4">
    <source>
        <dbReference type="Proteomes" id="UP000198870"/>
    </source>
</evidence>
<dbReference type="OrthoDB" id="9813918at2"/>
<keyword evidence="4" id="KW-1185">Reference proteome</keyword>
<dbReference type="RefSeq" id="WP_092212636.1">
    <property type="nucleotide sequence ID" value="NZ_FMUX01000014.1"/>
</dbReference>
<evidence type="ECO:0000259" key="2">
    <source>
        <dbReference type="Pfam" id="PF12850"/>
    </source>
</evidence>
<sequence length="249" mass="27167">MGKIAVMADIHSNVWALEAVLSDAKNKGARRFVNLGDTLYGPLAPKETWELLQGEEIMTIKGNQDRQIYEAKDGGPEEDNPTMAYVLSELASEAFEWMRALPPTLVLGEGIFLCHGTPDSDLGYLLEDVSGGHAQVRSDGEITGDLVHTPEGLVLCGHTHTPRAVTLGTGQLVVNPGSVGLPAYSDDAPVPHRIENYSHHASYCLIEPSSTGWQVDFVRVPYAYRHAVDAATLRKRDDWAYSLSTGRAR</sequence>
<dbReference type="EMBL" id="FMUX01000014">
    <property type="protein sequence ID" value="SCY63946.1"/>
    <property type="molecule type" value="Genomic_DNA"/>
</dbReference>
<reference evidence="3 4" key="1">
    <citation type="submission" date="2016-10" db="EMBL/GenBank/DDBJ databases">
        <authorList>
            <person name="de Groot N.N."/>
        </authorList>
    </citation>
    <scope>NUCLEOTIDE SEQUENCE [LARGE SCALE GENOMIC DNA]</scope>
    <source>
        <strain evidence="3 4">AA1</strain>
    </source>
</reference>
<dbReference type="InterPro" id="IPR011152">
    <property type="entry name" value="Pesterase_MJ0912"/>
</dbReference>
<dbReference type="STRING" id="419481.SAMN05216233_11497"/>
<proteinExistence type="inferred from homology"/>
<evidence type="ECO:0000256" key="1">
    <source>
        <dbReference type="ARBA" id="ARBA00008950"/>
    </source>
</evidence>
<organism evidence="3 4">
    <name type="scientific">Desulfoluna spongiiphila</name>
    <dbReference type="NCBI Taxonomy" id="419481"/>
    <lineage>
        <taxon>Bacteria</taxon>
        <taxon>Pseudomonadati</taxon>
        <taxon>Thermodesulfobacteriota</taxon>
        <taxon>Desulfobacteria</taxon>
        <taxon>Desulfobacterales</taxon>
        <taxon>Desulfolunaceae</taxon>
        <taxon>Desulfoluna</taxon>
    </lineage>
</organism>
<name>A0A1G5HJJ1_9BACT</name>
<protein>
    <submittedName>
        <fullName evidence="3">Predicted phosphodiesterase</fullName>
    </submittedName>
</protein>
<comment type="similarity">
    <text evidence="1">Belongs to the metallophosphoesterase superfamily. YfcE family.</text>
</comment>